<dbReference type="PANTHER" id="PTHR22981:SF7">
    <property type="entry name" value="3-HYDROXYISOBUTYRATE DEHYDROGENASE, MITOCHONDRIAL"/>
    <property type="match status" value="1"/>
</dbReference>
<dbReference type="Pfam" id="PF03446">
    <property type="entry name" value="NAD_binding_2"/>
    <property type="match status" value="1"/>
</dbReference>
<name>A0ABX1JAH8_9PSEU</name>
<evidence type="ECO:0000313" key="6">
    <source>
        <dbReference type="EMBL" id="NKQ55550.1"/>
    </source>
</evidence>
<reference evidence="6 7" key="1">
    <citation type="submission" date="2020-04" db="EMBL/GenBank/DDBJ databases">
        <title>Novel species.</title>
        <authorList>
            <person name="Teo W.F.A."/>
            <person name="Lipun K."/>
            <person name="Srisuk N."/>
            <person name="Duangmal K."/>
        </authorList>
    </citation>
    <scope>NUCLEOTIDE SEQUENCE [LARGE SCALE GENOMIC DNA]</scope>
    <source>
        <strain evidence="6 7">K13G38</strain>
    </source>
</reference>
<feature type="domain" description="6-phosphogluconate dehydrogenase NADP-binding" evidence="4">
    <location>
        <begin position="4"/>
        <end position="160"/>
    </location>
</feature>
<evidence type="ECO:0000256" key="2">
    <source>
        <dbReference type="ARBA" id="ARBA00023002"/>
    </source>
</evidence>
<dbReference type="Pfam" id="PF14833">
    <property type="entry name" value="NAD_binding_11"/>
    <property type="match status" value="1"/>
</dbReference>
<dbReference type="Proteomes" id="UP000715441">
    <property type="component" value="Unassembled WGS sequence"/>
</dbReference>
<dbReference type="InterPro" id="IPR036291">
    <property type="entry name" value="NAD(P)-bd_dom_sf"/>
</dbReference>
<dbReference type="SUPFAM" id="SSF48179">
    <property type="entry name" value="6-phosphogluconate dehydrogenase C-terminal domain-like"/>
    <property type="match status" value="1"/>
</dbReference>
<comment type="caution">
    <text evidence="6">The sequence shown here is derived from an EMBL/GenBank/DDBJ whole genome shotgun (WGS) entry which is preliminary data.</text>
</comment>
<dbReference type="InterPro" id="IPR015815">
    <property type="entry name" value="HIBADH-related"/>
</dbReference>
<dbReference type="InterPro" id="IPR029154">
    <property type="entry name" value="HIBADH-like_NADP-bd"/>
</dbReference>
<dbReference type="Gene3D" id="1.10.1040.10">
    <property type="entry name" value="N-(1-d-carboxylethyl)-l-norvaline Dehydrogenase, domain 2"/>
    <property type="match status" value="1"/>
</dbReference>
<keyword evidence="2" id="KW-0560">Oxidoreductase</keyword>
<dbReference type="InterPro" id="IPR013328">
    <property type="entry name" value="6PGD_dom2"/>
</dbReference>
<dbReference type="InterPro" id="IPR006115">
    <property type="entry name" value="6PGDH_NADP-bd"/>
</dbReference>
<sequence>MTTGYIGLGAMGGALATRLLRQHRLLVHDKNDSVAAGFEELGATVVPGADELASRCDTIFLCLPTSDHVRSVVFGQDGLLGAVRRGTTIIDQTTGDPHATQEMAEELSHHGVTLVDAPVSGGKAGAAAGTIAIMVGANAEDFARVRPVLAAISPNIFHAGPVGAGHTIKLVNNLLSGAQRMLTFEGVALAAKNGIDPRTAVEILQASGGRNAYLERVMIPQVVEGRMDIGFTLGLAHKDVRLACRLGADSGVPMLYGDLTRSLMQMCLNENGADAQVDTAARIVDRMAGTRVVPDTAP</sequence>
<protein>
    <submittedName>
        <fullName evidence="6">NAD(P)-dependent oxidoreductase</fullName>
    </submittedName>
</protein>
<evidence type="ECO:0000259" key="5">
    <source>
        <dbReference type="Pfam" id="PF14833"/>
    </source>
</evidence>
<keyword evidence="3" id="KW-0520">NAD</keyword>
<comment type="similarity">
    <text evidence="1">Belongs to the HIBADH-related family.</text>
</comment>
<dbReference type="PANTHER" id="PTHR22981">
    <property type="entry name" value="3-HYDROXYISOBUTYRATE DEHYDROGENASE-RELATED"/>
    <property type="match status" value="1"/>
</dbReference>
<keyword evidence="7" id="KW-1185">Reference proteome</keyword>
<organism evidence="6 7">
    <name type="scientific">Amycolatopsis acididurans</name>
    <dbReference type="NCBI Taxonomy" id="2724524"/>
    <lineage>
        <taxon>Bacteria</taxon>
        <taxon>Bacillati</taxon>
        <taxon>Actinomycetota</taxon>
        <taxon>Actinomycetes</taxon>
        <taxon>Pseudonocardiales</taxon>
        <taxon>Pseudonocardiaceae</taxon>
        <taxon>Amycolatopsis</taxon>
    </lineage>
</organism>
<dbReference type="SUPFAM" id="SSF51735">
    <property type="entry name" value="NAD(P)-binding Rossmann-fold domains"/>
    <property type="match status" value="1"/>
</dbReference>
<accession>A0ABX1JAH8</accession>
<proteinExistence type="inferred from homology"/>
<gene>
    <name evidence="6" type="ORF">HFP15_21945</name>
</gene>
<dbReference type="PIRSF" id="PIRSF000103">
    <property type="entry name" value="HIBADH"/>
    <property type="match status" value="1"/>
</dbReference>
<evidence type="ECO:0000313" key="7">
    <source>
        <dbReference type="Proteomes" id="UP000715441"/>
    </source>
</evidence>
<dbReference type="InterPro" id="IPR008927">
    <property type="entry name" value="6-PGluconate_DH-like_C_sf"/>
</dbReference>
<evidence type="ECO:0000256" key="3">
    <source>
        <dbReference type="ARBA" id="ARBA00023027"/>
    </source>
</evidence>
<evidence type="ECO:0000259" key="4">
    <source>
        <dbReference type="Pfam" id="PF03446"/>
    </source>
</evidence>
<evidence type="ECO:0000256" key="1">
    <source>
        <dbReference type="ARBA" id="ARBA00009080"/>
    </source>
</evidence>
<dbReference type="EMBL" id="JAAXLS010000015">
    <property type="protein sequence ID" value="NKQ55550.1"/>
    <property type="molecule type" value="Genomic_DNA"/>
</dbReference>
<feature type="domain" description="3-hydroxyisobutyrate dehydrogenase-like NAD-binding" evidence="5">
    <location>
        <begin position="163"/>
        <end position="282"/>
    </location>
</feature>
<dbReference type="Gene3D" id="3.40.50.720">
    <property type="entry name" value="NAD(P)-binding Rossmann-like Domain"/>
    <property type="match status" value="1"/>
</dbReference>